<dbReference type="InterPro" id="IPR030391">
    <property type="entry name" value="MeTrfase_TrmA_CS"/>
</dbReference>
<dbReference type="AlphaFoldDB" id="A0A813KLQ7"/>
<comment type="similarity">
    <text evidence="4">Belongs to the class I-like SAM-binding methyltransferase superfamily. RNA M5U methyltransferase family.</text>
</comment>
<organism evidence="7 8">
    <name type="scientific">Polarella glacialis</name>
    <name type="common">Dinoflagellate</name>
    <dbReference type="NCBI Taxonomy" id="89957"/>
    <lineage>
        <taxon>Eukaryota</taxon>
        <taxon>Sar</taxon>
        <taxon>Alveolata</taxon>
        <taxon>Dinophyceae</taxon>
        <taxon>Suessiales</taxon>
        <taxon>Suessiaceae</taxon>
        <taxon>Polarella</taxon>
    </lineage>
</organism>
<proteinExistence type="inferred from homology"/>
<dbReference type="Pfam" id="PF05958">
    <property type="entry name" value="tRNA_U5-meth_tr"/>
    <property type="match status" value="1"/>
</dbReference>
<dbReference type="GO" id="GO:0006396">
    <property type="term" value="P:RNA processing"/>
    <property type="evidence" value="ECO:0007669"/>
    <property type="project" value="InterPro"/>
</dbReference>
<evidence type="ECO:0000256" key="2">
    <source>
        <dbReference type="ARBA" id="ARBA00022679"/>
    </source>
</evidence>
<feature type="region of interest" description="Disordered" evidence="5">
    <location>
        <begin position="228"/>
        <end position="262"/>
    </location>
</feature>
<accession>A0A813KLQ7</accession>
<feature type="binding site" evidence="4">
    <location>
        <position position="421"/>
    </location>
    <ligand>
        <name>S-adenosyl-L-methionine</name>
        <dbReference type="ChEBI" id="CHEBI:59789"/>
    </ligand>
</feature>
<feature type="binding site" evidence="4">
    <location>
        <position position="470"/>
    </location>
    <ligand>
        <name>S-adenosyl-L-methionine</name>
        <dbReference type="ChEBI" id="CHEBI:59789"/>
    </ligand>
</feature>
<dbReference type="InterPro" id="IPR029063">
    <property type="entry name" value="SAM-dependent_MTases_sf"/>
</dbReference>
<dbReference type="PANTHER" id="PTHR11061:SF30">
    <property type="entry name" value="TRNA (URACIL(54)-C(5))-METHYLTRANSFERASE"/>
    <property type="match status" value="1"/>
</dbReference>
<evidence type="ECO:0000259" key="6">
    <source>
        <dbReference type="PROSITE" id="PS50926"/>
    </source>
</evidence>
<keyword evidence="2 4" id="KW-0808">Transferase</keyword>
<dbReference type="PANTHER" id="PTHR11061">
    <property type="entry name" value="RNA M5U METHYLTRANSFERASE"/>
    <property type="match status" value="1"/>
</dbReference>
<evidence type="ECO:0000256" key="1">
    <source>
        <dbReference type="ARBA" id="ARBA00022603"/>
    </source>
</evidence>
<dbReference type="EMBL" id="CAJNNW010030827">
    <property type="protein sequence ID" value="CAE8704633.1"/>
    <property type="molecule type" value="Genomic_DNA"/>
</dbReference>
<dbReference type="Gene3D" id="2.40.50.140">
    <property type="entry name" value="Nucleic acid-binding proteins"/>
    <property type="match status" value="1"/>
</dbReference>
<feature type="region of interest" description="Disordered" evidence="5">
    <location>
        <begin position="67"/>
        <end position="94"/>
    </location>
</feature>
<dbReference type="SUPFAM" id="SSF50249">
    <property type="entry name" value="Nucleic acid-binding proteins"/>
    <property type="match status" value="1"/>
</dbReference>
<feature type="binding site" evidence="4">
    <location>
        <position position="400"/>
    </location>
    <ligand>
        <name>S-adenosyl-L-methionine</name>
        <dbReference type="ChEBI" id="CHEBI:59789"/>
    </ligand>
</feature>
<comment type="caution">
    <text evidence="7">The sequence shown here is derived from an EMBL/GenBank/DDBJ whole genome shotgun (WGS) entry which is preliminary data.</text>
</comment>
<dbReference type="GO" id="GO:0008173">
    <property type="term" value="F:RNA methyltransferase activity"/>
    <property type="evidence" value="ECO:0007669"/>
    <property type="project" value="InterPro"/>
</dbReference>
<dbReference type="PROSITE" id="PS01231">
    <property type="entry name" value="TRMA_2"/>
    <property type="match status" value="1"/>
</dbReference>
<evidence type="ECO:0000313" key="8">
    <source>
        <dbReference type="Proteomes" id="UP000626109"/>
    </source>
</evidence>
<name>A0A813KLQ7_POLGL</name>
<keyword evidence="1 4" id="KW-0489">Methyltransferase</keyword>
<reference evidence="7" key="1">
    <citation type="submission" date="2021-02" db="EMBL/GenBank/DDBJ databases">
        <authorList>
            <person name="Dougan E. K."/>
            <person name="Rhodes N."/>
            <person name="Thang M."/>
            <person name="Chan C."/>
        </authorList>
    </citation>
    <scope>NUCLEOTIDE SEQUENCE</scope>
</reference>
<protein>
    <recommendedName>
        <fullName evidence="6">TRAM domain-containing protein</fullName>
    </recommendedName>
</protein>
<gene>
    <name evidence="7" type="ORF">PGLA2088_LOCUS33296</name>
</gene>
<evidence type="ECO:0000256" key="5">
    <source>
        <dbReference type="SAM" id="MobiDB-lite"/>
    </source>
</evidence>
<dbReference type="Proteomes" id="UP000626109">
    <property type="component" value="Unassembled WGS sequence"/>
</dbReference>
<dbReference type="SUPFAM" id="SSF53335">
    <property type="entry name" value="S-adenosyl-L-methionine-dependent methyltransferases"/>
    <property type="match status" value="1"/>
</dbReference>
<dbReference type="GO" id="GO:0032259">
    <property type="term" value="P:methylation"/>
    <property type="evidence" value="ECO:0007669"/>
    <property type="project" value="UniProtKB-KW"/>
</dbReference>
<dbReference type="Pfam" id="PF01938">
    <property type="entry name" value="TRAM"/>
    <property type="match status" value="1"/>
</dbReference>
<dbReference type="InterPro" id="IPR010280">
    <property type="entry name" value="U5_MeTrfase_fam"/>
</dbReference>
<dbReference type="InterPro" id="IPR002792">
    <property type="entry name" value="TRAM_dom"/>
</dbReference>
<feature type="domain" description="TRAM" evidence="6">
    <location>
        <begin position="90"/>
        <end position="150"/>
    </location>
</feature>
<dbReference type="PROSITE" id="PS51687">
    <property type="entry name" value="SAM_MT_RNA_M5U"/>
    <property type="match status" value="1"/>
</dbReference>
<feature type="active site" description="Nucleophile" evidence="4">
    <location>
        <position position="497"/>
    </location>
</feature>
<dbReference type="Gene3D" id="3.40.50.150">
    <property type="entry name" value="Vaccinia Virus protein VP39"/>
    <property type="match status" value="2"/>
</dbReference>
<dbReference type="CDD" id="cd02440">
    <property type="entry name" value="AdoMet_MTases"/>
    <property type="match status" value="1"/>
</dbReference>
<dbReference type="InterPro" id="IPR012340">
    <property type="entry name" value="NA-bd_OB-fold"/>
</dbReference>
<feature type="non-terminal residue" evidence="7">
    <location>
        <position position="532"/>
    </location>
</feature>
<evidence type="ECO:0000313" key="7">
    <source>
        <dbReference type="EMBL" id="CAE8704633.1"/>
    </source>
</evidence>
<evidence type="ECO:0000256" key="4">
    <source>
        <dbReference type="PROSITE-ProRule" id="PRU01024"/>
    </source>
</evidence>
<sequence length="532" mass="58150">MNRRLLPKLGSLWRRSELELATPTTTAKHKLGTLWSRIHWIKSWRRSTRAIFSGAEASKGASQVLAELHKQQQQQHHHHHEQQQQHQQQPPKEGSVLAVRIERLSSEGHGVGRCEATDWTVMVFGALPGELVRVEIGRNLKHCSQGRLVEVIEPSESRVEPKCKHFGSCGGCQYQHLAYSAQLEWKRRHVQEALARHVEFGLPEDLVQPTVASPLQYGYRTKITPHLQLPPAGNAAQHRRRGGSESWVDRASSRAGGGSSNYGWGELATGPLGFLEEVAHQRDGSGSWWKRVVDVASCPVATEGINAALPAARDHVRRRGGPFEILLRHSSRHGVVFGRKLVVTEEVAGLGAFSFQAGGFFQNNSSILPAFVRHVVAEAAAPWSEGGMAEERPATLLDVYCGVGLFALSASASFRQVIGVEVDAAAVELACSNAKAHGAENVAFHAASAEDGLARLSSEVDSSQTALIVDPPRAGLSKPALEALLALRPRRLVYVSCEVTNLARDLRQILDAGYSLASVTPFDLFPQSRHLE</sequence>
<feature type="binding site" evidence="4">
    <location>
        <position position="362"/>
    </location>
    <ligand>
        <name>S-adenosyl-L-methionine</name>
        <dbReference type="ChEBI" id="CHEBI:59789"/>
    </ligand>
</feature>
<dbReference type="PROSITE" id="PS50926">
    <property type="entry name" value="TRAM"/>
    <property type="match status" value="1"/>
</dbReference>
<evidence type="ECO:0000256" key="3">
    <source>
        <dbReference type="ARBA" id="ARBA00022691"/>
    </source>
</evidence>
<keyword evidence="3 4" id="KW-0949">S-adenosyl-L-methionine</keyword>